<feature type="binding site" evidence="5">
    <location>
        <position position="140"/>
    </location>
    <ligand>
        <name>Mn(2+)</name>
        <dbReference type="ChEBI" id="CHEBI:29035"/>
        <label>2</label>
    </ligand>
</feature>
<dbReference type="PROSITE" id="PS51409">
    <property type="entry name" value="ARGINASE_2"/>
    <property type="match status" value="1"/>
</dbReference>
<comment type="pathway">
    <text evidence="5">Amino-acid degradation; L-histidine degradation into L-glutamate; L-glutamate from N-formimidoyl-L-glutamate (hydrolase route): step 1/1.</text>
</comment>
<accession>A0ABQ5V1G4</accession>
<evidence type="ECO:0000256" key="7">
    <source>
        <dbReference type="PROSITE-ProRule" id="PRU00742"/>
    </source>
</evidence>
<evidence type="ECO:0000256" key="5">
    <source>
        <dbReference type="HAMAP-Rule" id="MF_00737"/>
    </source>
</evidence>
<evidence type="ECO:0000256" key="1">
    <source>
        <dbReference type="ARBA" id="ARBA00022723"/>
    </source>
</evidence>
<evidence type="ECO:0000256" key="6">
    <source>
        <dbReference type="NCBIfam" id="TIGR01227"/>
    </source>
</evidence>
<evidence type="ECO:0000313" key="8">
    <source>
        <dbReference type="EMBL" id="GLQ21394.1"/>
    </source>
</evidence>
<dbReference type="NCBIfam" id="TIGR01227">
    <property type="entry name" value="hutG"/>
    <property type="match status" value="1"/>
</dbReference>
<dbReference type="PIRSF" id="PIRSF036979">
    <property type="entry name" value="Arginase"/>
    <property type="match status" value="1"/>
</dbReference>
<evidence type="ECO:0000256" key="2">
    <source>
        <dbReference type="ARBA" id="ARBA00022801"/>
    </source>
</evidence>
<dbReference type="Gene3D" id="3.40.800.10">
    <property type="entry name" value="Ureohydrolase domain"/>
    <property type="match status" value="1"/>
</dbReference>
<reference evidence="8" key="1">
    <citation type="journal article" date="2014" name="Int. J. Syst. Evol. Microbiol.">
        <title>Complete genome of a new Firmicutes species belonging to the dominant human colonic microbiota ('Ruminococcus bicirculans') reveals two chromosomes and a selective capacity to utilize plant glucans.</title>
        <authorList>
            <consortium name="NISC Comparative Sequencing Program"/>
            <person name="Wegmann U."/>
            <person name="Louis P."/>
            <person name="Goesmann A."/>
            <person name="Henrissat B."/>
            <person name="Duncan S.H."/>
            <person name="Flint H.J."/>
        </authorList>
    </citation>
    <scope>NUCLEOTIDE SEQUENCE</scope>
    <source>
        <strain evidence="8">NBRC 108216</strain>
    </source>
</reference>
<organism evidence="8 9">
    <name type="scientific">Algimonas porphyrae</name>
    <dbReference type="NCBI Taxonomy" id="1128113"/>
    <lineage>
        <taxon>Bacteria</taxon>
        <taxon>Pseudomonadati</taxon>
        <taxon>Pseudomonadota</taxon>
        <taxon>Alphaproteobacteria</taxon>
        <taxon>Maricaulales</taxon>
        <taxon>Robiginitomaculaceae</taxon>
        <taxon>Algimonas</taxon>
    </lineage>
</organism>
<comment type="catalytic activity">
    <reaction evidence="5">
        <text>N-formimidoyl-L-glutamate + H2O = formamide + L-glutamate</text>
        <dbReference type="Rhea" id="RHEA:22492"/>
        <dbReference type="ChEBI" id="CHEBI:15377"/>
        <dbReference type="ChEBI" id="CHEBI:16397"/>
        <dbReference type="ChEBI" id="CHEBI:29985"/>
        <dbReference type="ChEBI" id="CHEBI:58928"/>
        <dbReference type="EC" id="3.5.3.8"/>
    </reaction>
</comment>
<dbReference type="Pfam" id="PF00491">
    <property type="entry name" value="Arginase"/>
    <property type="match status" value="1"/>
</dbReference>
<gene>
    <name evidence="5 8" type="primary">hutG</name>
    <name evidence="8" type="ORF">GCM10007854_23490</name>
</gene>
<dbReference type="Proteomes" id="UP001161390">
    <property type="component" value="Unassembled WGS sequence"/>
</dbReference>
<feature type="binding site" evidence="5">
    <location>
        <position position="231"/>
    </location>
    <ligand>
        <name>Mn(2+)</name>
        <dbReference type="ChEBI" id="CHEBI:29035"/>
        <label>2</label>
    </ligand>
</feature>
<keyword evidence="3 5" id="KW-0369">Histidine metabolism</keyword>
<feature type="binding site" evidence="5">
    <location>
        <position position="229"/>
    </location>
    <ligand>
        <name>Mn(2+)</name>
        <dbReference type="ChEBI" id="CHEBI:29035"/>
        <label>1</label>
    </ligand>
</feature>
<dbReference type="InterPro" id="IPR023696">
    <property type="entry name" value="Ureohydrolase_dom_sf"/>
</dbReference>
<name>A0ABQ5V1G4_9PROT</name>
<comment type="function">
    <text evidence="5">Catalyzes the conversion of N-formimidoyl-L-glutamate to L-glutamate and formamide.</text>
</comment>
<evidence type="ECO:0000256" key="4">
    <source>
        <dbReference type="ARBA" id="ARBA00023211"/>
    </source>
</evidence>
<comment type="similarity">
    <text evidence="5 7">Belongs to the arginase family.</text>
</comment>
<reference evidence="8" key="2">
    <citation type="submission" date="2023-01" db="EMBL/GenBank/DDBJ databases">
        <title>Draft genome sequence of Algimonas porphyrae strain NBRC 108216.</title>
        <authorList>
            <person name="Sun Q."/>
            <person name="Mori K."/>
        </authorList>
    </citation>
    <scope>NUCLEOTIDE SEQUENCE</scope>
    <source>
        <strain evidence="8">NBRC 108216</strain>
    </source>
</reference>
<dbReference type="SUPFAM" id="SSF52768">
    <property type="entry name" value="Arginase/deacetylase"/>
    <property type="match status" value="1"/>
</dbReference>
<sequence length="304" mass="33110">MSEFHWTGRDDSEDGPAARRVYHCHTAGGRHAIVGFESDEGVRRNQGRVGARDGPNAIRGPLAGLPIPADFPTFTDHGNIAVLGEELEQGQRLLGEAIVAAMQTHDRVLVLGGGHETAFGSFLGLRGAEPDAQIGILNFDAHLDIRQIGANGPSSGTPFNQIRDREGDDFDYLCIGVAVESNTQALFARAADWGVRMIMDYTLTESLADARHEIDALIERNDIIYLTIDLDVLPHYQAPGVSCPAVRGVPFSTIQTLVHYCLEGVQKQERRLPVCDIVELNPHHDHQQMTAKTAAILARQLLAG</sequence>
<keyword evidence="2 5" id="KW-0378">Hydrolase</keyword>
<evidence type="ECO:0000313" key="9">
    <source>
        <dbReference type="Proteomes" id="UP001161390"/>
    </source>
</evidence>
<dbReference type="EMBL" id="BSNJ01000005">
    <property type="protein sequence ID" value="GLQ21394.1"/>
    <property type="molecule type" value="Genomic_DNA"/>
</dbReference>
<feature type="binding site" evidence="5">
    <location>
        <position position="140"/>
    </location>
    <ligand>
        <name>Mn(2+)</name>
        <dbReference type="ChEBI" id="CHEBI:29035"/>
        <label>1</label>
    </ligand>
</feature>
<dbReference type="InterPro" id="IPR005923">
    <property type="entry name" value="HutG"/>
</dbReference>
<keyword evidence="4 5" id="KW-0464">Manganese</keyword>
<feature type="binding site" evidence="5">
    <location>
        <position position="115"/>
    </location>
    <ligand>
        <name>Mn(2+)</name>
        <dbReference type="ChEBI" id="CHEBI:29035"/>
        <label>1</label>
    </ligand>
</feature>
<dbReference type="PANTHER" id="PTHR11358:SF35">
    <property type="entry name" value="FORMIMIDOYLGLUTAMASE"/>
    <property type="match status" value="1"/>
</dbReference>
<feature type="binding site" evidence="5">
    <location>
        <position position="229"/>
    </location>
    <ligand>
        <name>Mn(2+)</name>
        <dbReference type="ChEBI" id="CHEBI:29035"/>
        <label>2</label>
    </ligand>
</feature>
<comment type="cofactor">
    <cofactor evidence="5">
        <name>Mn(2+)</name>
        <dbReference type="ChEBI" id="CHEBI:29035"/>
    </cofactor>
    <text evidence="5">Binds 2 manganese ions per subunit.</text>
</comment>
<keyword evidence="9" id="KW-1185">Reference proteome</keyword>
<evidence type="ECO:0000256" key="3">
    <source>
        <dbReference type="ARBA" id="ARBA00022808"/>
    </source>
</evidence>
<feature type="binding site" evidence="5">
    <location>
        <position position="144"/>
    </location>
    <ligand>
        <name>Mn(2+)</name>
        <dbReference type="ChEBI" id="CHEBI:29035"/>
        <label>1</label>
    </ligand>
</feature>
<feature type="binding site" evidence="5">
    <location>
        <position position="142"/>
    </location>
    <ligand>
        <name>Mn(2+)</name>
        <dbReference type="ChEBI" id="CHEBI:29035"/>
        <label>2</label>
    </ligand>
</feature>
<dbReference type="EC" id="3.5.3.8" evidence="5 6"/>
<dbReference type="RefSeq" id="WP_284372896.1">
    <property type="nucleotide sequence ID" value="NZ_BSNJ01000005.1"/>
</dbReference>
<dbReference type="InterPro" id="IPR006035">
    <property type="entry name" value="Ureohydrolase"/>
</dbReference>
<dbReference type="HAMAP" id="MF_00737">
    <property type="entry name" value="Formimidoylglutam"/>
    <property type="match status" value="1"/>
</dbReference>
<comment type="caution">
    <text evidence="8">The sequence shown here is derived from an EMBL/GenBank/DDBJ whole genome shotgun (WGS) entry which is preliminary data.</text>
</comment>
<proteinExistence type="inferred from homology"/>
<protein>
    <recommendedName>
        <fullName evidence="5 6">Formimidoylglutamase</fullName>
        <ecNumber evidence="5 6">3.5.3.8</ecNumber>
    </recommendedName>
    <alternativeName>
        <fullName evidence="5">Formiminoglutamase</fullName>
    </alternativeName>
    <alternativeName>
        <fullName evidence="5">Formiminoglutamate hydrolase</fullName>
    </alternativeName>
</protein>
<dbReference type="PANTHER" id="PTHR11358">
    <property type="entry name" value="ARGINASE/AGMATINASE"/>
    <property type="match status" value="1"/>
</dbReference>
<dbReference type="CDD" id="cd09988">
    <property type="entry name" value="Formimidoylglutamase"/>
    <property type="match status" value="1"/>
</dbReference>
<keyword evidence="1 5" id="KW-0479">Metal-binding</keyword>